<sequence length="398" mass="45236">MAIILKKLFESLHSPRSAYYPSYKRKGGPNFHKTKHGQSHCLGGNNSHTNKPGVNKGQSLNPPCLQAVIKKEIKCRYYKQVGNKKAGCPRKMKSKKSEALDKFKIYKTKVEKQLGKSIKIARSDRGGEYYGKYDEFGQCTPEQNGVAERQNCTLMKMEENQGNNDADPIVPEQNIHNEALRRSQRERRSAISDDFIVYVTENLSDTGELIDPLLYAQAISSPYVDKWREAMEDEMRFMKHNSVWELVEFPDAFRVAMALVAHFDLELCKMDVIISFLNESLLEEVYMVQTEGFKEGVKENLVCKLNKSVCTRPDIPFAANISGDFLLILGGHIGWLQKSCHDTMKSNSRYNFMLAGGVVSWKSEKQSITATSTMKAEFIACLKTASHVVWMKNFLTKL</sequence>
<gene>
    <name evidence="2" type="primary">LOC142170231</name>
</gene>
<dbReference type="RefSeq" id="XP_075088188.1">
    <property type="nucleotide sequence ID" value="XM_075232087.1"/>
</dbReference>
<protein>
    <submittedName>
        <fullName evidence="2">Uncharacterized protein LOC142170231</fullName>
    </submittedName>
</protein>
<evidence type="ECO:0000313" key="1">
    <source>
        <dbReference type="Proteomes" id="UP000790787"/>
    </source>
</evidence>
<evidence type="ECO:0000313" key="2">
    <source>
        <dbReference type="RefSeq" id="XP_075088188.1"/>
    </source>
</evidence>
<reference evidence="2" key="2">
    <citation type="submission" date="2025-08" db="UniProtKB">
        <authorList>
            <consortium name="RefSeq"/>
        </authorList>
    </citation>
    <scope>IDENTIFICATION</scope>
    <source>
        <tissue evidence="2">Leaf</tissue>
    </source>
</reference>
<accession>A0AC58ST71</accession>
<reference evidence="1" key="1">
    <citation type="journal article" date="2014" name="Nat. Commun.">
        <title>The tobacco genome sequence and its comparison with those of tomato and potato.</title>
        <authorList>
            <person name="Sierro N."/>
            <person name="Battey J.N."/>
            <person name="Ouadi S."/>
            <person name="Bakaher N."/>
            <person name="Bovet L."/>
            <person name="Willig A."/>
            <person name="Goepfert S."/>
            <person name="Peitsch M.C."/>
            <person name="Ivanov N.V."/>
        </authorList>
    </citation>
    <scope>NUCLEOTIDE SEQUENCE [LARGE SCALE GENOMIC DNA]</scope>
</reference>
<name>A0AC58ST71_TOBAC</name>
<proteinExistence type="predicted"/>
<organism evidence="1 2">
    <name type="scientific">Nicotiana tabacum</name>
    <name type="common">Common tobacco</name>
    <dbReference type="NCBI Taxonomy" id="4097"/>
    <lineage>
        <taxon>Eukaryota</taxon>
        <taxon>Viridiplantae</taxon>
        <taxon>Streptophyta</taxon>
        <taxon>Embryophyta</taxon>
        <taxon>Tracheophyta</taxon>
        <taxon>Spermatophyta</taxon>
        <taxon>Magnoliopsida</taxon>
        <taxon>eudicotyledons</taxon>
        <taxon>Gunneridae</taxon>
        <taxon>Pentapetalae</taxon>
        <taxon>asterids</taxon>
        <taxon>lamiids</taxon>
        <taxon>Solanales</taxon>
        <taxon>Solanaceae</taxon>
        <taxon>Nicotianoideae</taxon>
        <taxon>Nicotianeae</taxon>
        <taxon>Nicotiana</taxon>
    </lineage>
</organism>
<dbReference type="Proteomes" id="UP000790787">
    <property type="component" value="Chromosome 16"/>
</dbReference>
<keyword evidence="1" id="KW-1185">Reference proteome</keyword>